<dbReference type="InterPro" id="IPR028202">
    <property type="entry name" value="Reductase_C"/>
</dbReference>
<organism evidence="7 8">
    <name type="scientific">Bradyrhizobium brasilense</name>
    <dbReference type="NCBI Taxonomy" id="1419277"/>
    <lineage>
        <taxon>Bacteria</taxon>
        <taxon>Pseudomonadati</taxon>
        <taxon>Pseudomonadota</taxon>
        <taxon>Alphaproteobacteria</taxon>
        <taxon>Hyphomicrobiales</taxon>
        <taxon>Nitrobacteraceae</taxon>
        <taxon>Bradyrhizobium</taxon>
    </lineage>
</organism>
<dbReference type="Gene3D" id="3.30.390.30">
    <property type="match status" value="1"/>
</dbReference>
<keyword evidence="2" id="KW-0285">Flavoprotein</keyword>
<evidence type="ECO:0000256" key="2">
    <source>
        <dbReference type="ARBA" id="ARBA00022630"/>
    </source>
</evidence>
<dbReference type="Pfam" id="PF07992">
    <property type="entry name" value="Pyr_redox_2"/>
    <property type="match status" value="1"/>
</dbReference>
<dbReference type="PANTHER" id="PTHR43557:SF2">
    <property type="entry name" value="RIESKE DOMAIN-CONTAINING PROTEIN-RELATED"/>
    <property type="match status" value="1"/>
</dbReference>
<proteinExistence type="predicted"/>
<evidence type="ECO:0000259" key="6">
    <source>
        <dbReference type="Pfam" id="PF14759"/>
    </source>
</evidence>
<dbReference type="AlphaFoldDB" id="A0A1G7JLD7"/>
<feature type="domain" description="Reductase C-terminal" evidence="6">
    <location>
        <begin position="317"/>
        <end position="398"/>
    </location>
</feature>
<keyword evidence="7" id="KW-0223">Dioxygenase</keyword>
<reference evidence="7 8" key="1">
    <citation type="submission" date="2016-10" db="EMBL/GenBank/DDBJ databases">
        <authorList>
            <person name="de Groot N.N."/>
        </authorList>
    </citation>
    <scope>NUCLEOTIDE SEQUENCE [LARGE SCALE GENOMIC DNA]</scope>
    <source>
        <strain evidence="7 8">R5</strain>
    </source>
</reference>
<dbReference type="RefSeq" id="WP_092089152.1">
    <property type="nucleotide sequence ID" value="NZ_FMZW01000049.1"/>
</dbReference>
<dbReference type="GO" id="GO:0051213">
    <property type="term" value="F:dioxygenase activity"/>
    <property type="evidence" value="ECO:0007669"/>
    <property type="project" value="UniProtKB-KW"/>
</dbReference>
<evidence type="ECO:0000256" key="3">
    <source>
        <dbReference type="ARBA" id="ARBA00022827"/>
    </source>
</evidence>
<evidence type="ECO:0000313" key="7">
    <source>
        <dbReference type="EMBL" id="SDF25762.1"/>
    </source>
</evidence>
<evidence type="ECO:0000256" key="1">
    <source>
        <dbReference type="ARBA" id="ARBA00001974"/>
    </source>
</evidence>
<feature type="domain" description="FAD/NAD(P)-binding" evidence="5">
    <location>
        <begin position="4"/>
        <end position="298"/>
    </location>
</feature>
<evidence type="ECO:0000313" key="8">
    <source>
        <dbReference type="Proteomes" id="UP000199245"/>
    </source>
</evidence>
<dbReference type="GO" id="GO:0005737">
    <property type="term" value="C:cytoplasm"/>
    <property type="evidence" value="ECO:0007669"/>
    <property type="project" value="TreeGrafter"/>
</dbReference>
<sequence length="400" mass="43748">MEEHVAVVGAGQAGAALAIRLRTQGFRARITIYGEEPWAPYQRPPLSKKYLSGEWEKERLLLRPASYWDNNGVDICAGHPVSSLDLARKTLAWGDETIGWTKLALTTGASPRRLPSWLQNFGNVCELRSLRDAEHMRRHFRTGSKLLVIGGGFVGLETAAVAAEAGLRVTVIESAARILERAVCPATSGYFRRLHKTHGVRIVEGCGVVGVHGDRAVCEAELTSGERMETDLVLVGIGVVPNTELAEHVGIETKDGILVDEHGRTSAADVWAAGDCARFPLHGELTRLESVQNAIDQAEAVADDMLGAAAPYSPVPWFWSDQYDAKLQIAGWSRGYTMVVARDTDRGVSNWYYREGRLVAVDSVNDARTFMTARKLLAQGLNVDPSTLADRAFDPRSLLM</sequence>
<name>A0A1G7JLD7_9BRAD</name>
<dbReference type="InterPro" id="IPR050446">
    <property type="entry name" value="FAD-oxidoreductase/Apoptosis"/>
</dbReference>
<dbReference type="GO" id="GO:0016651">
    <property type="term" value="F:oxidoreductase activity, acting on NAD(P)H"/>
    <property type="evidence" value="ECO:0007669"/>
    <property type="project" value="TreeGrafter"/>
</dbReference>
<dbReference type="InterPro" id="IPR023753">
    <property type="entry name" value="FAD/NAD-binding_dom"/>
</dbReference>
<dbReference type="PANTHER" id="PTHR43557">
    <property type="entry name" value="APOPTOSIS-INDUCING FACTOR 1"/>
    <property type="match status" value="1"/>
</dbReference>
<accession>A0A1G7JLD7</accession>
<dbReference type="PRINTS" id="PR00411">
    <property type="entry name" value="PNDRDTASEI"/>
</dbReference>
<evidence type="ECO:0000256" key="4">
    <source>
        <dbReference type="ARBA" id="ARBA00023002"/>
    </source>
</evidence>
<dbReference type="SUPFAM" id="SSF51905">
    <property type="entry name" value="FAD/NAD(P)-binding domain"/>
    <property type="match status" value="1"/>
</dbReference>
<dbReference type="Proteomes" id="UP000199245">
    <property type="component" value="Unassembled WGS sequence"/>
</dbReference>
<dbReference type="PRINTS" id="PR00368">
    <property type="entry name" value="FADPNR"/>
</dbReference>
<dbReference type="Pfam" id="PF14759">
    <property type="entry name" value="Reductase_C"/>
    <property type="match status" value="1"/>
</dbReference>
<gene>
    <name evidence="7" type="ORF">SAMN05216337_104931</name>
</gene>
<comment type="cofactor">
    <cofactor evidence="1">
        <name>FAD</name>
        <dbReference type="ChEBI" id="CHEBI:57692"/>
    </cofactor>
</comment>
<dbReference type="InterPro" id="IPR016156">
    <property type="entry name" value="FAD/NAD-linked_Rdtase_dimer_sf"/>
</dbReference>
<dbReference type="Gene3D" id="3.50.50.60">
    <property type="entry name" value="FAD/NAD(P)-binding domain"/>
    <property type="match status" value="2"/>
</dbReference>
<evidence type="ECO:0000259" key="5">
    <source>
        <dbReference type="Pfam" id="PF07992"/>
    </source>
</evidence>
<keyword evidence="3" id="KW-0274">FAD</keyword>
<protein>
    <submittedName>
        <fullName evidence="7">3-phenylpropionate/trans-cinnamate dioxygenase ferredoxin reductase subunit</fullName>
    </submittedName>
</protein>
<keyword evidence="4" id="KW-0560">Oxidoreductase</keyword>
<dbReference type="EMBL" id="FMZW01000049">
    <property type="protein sequence ID" value="SDF25762.1"/>
    <property type="molecule type" value="Genomic_DNA"/>
</dbReference>
<dbReference type="InterPro" id="IPR036188">
    <property type="entry name" value="FAD/NAD-bd_sf"/>
</dbReference>
<dbReference type="SUPFAM" id="SSF55424">
    <property type="entry name" value="FAD/NAD-linked reductases, dimerisation (C-terminal) domain"/>
    <property type="match status" value="1"/>
</dbReference>